<dbReference type="PROSITE" id="PS51257">
    <property type="entry name" value="PROKAR_LIPOPROTEIN"/>
    <property type="match status" value="1"/>
</dbReference>
<keyword evidence="5" id="KW-1185">Reference proteome</keyword>
<evidence type="ECO:0000256" key="1">
    <source>
        <dbReference type="ARBA" id="ARBA00009477"/>
    </source>
</evidence>
<protein>
    <submittedName>
        <fullName evidence="4">Efflux RND transporter periplasmic adaptor subunit</fullName>
    </submittedName>
</protein>
<keyword evidence="2" id="KW-0813">Transport</keyword>
<dbReference type="PANTHER" id="PTHR30097:SF4">
    <property type="entry name" value="SLR6042 PROTEIN"/>
    <property type="match status" value="1"/>
</dbReference>
<evidence type="ECO:0000259" key="3">
    <source>
        <dbReference type="Pfam" id="PF25975"/>
    </source>
</evidence>
<dbReference type="Pfam" id="PF25975">
    <property type="entry name" value="CzcB_C"/>
    <property type="match status" value="1"/>
</dbReference>
<dbReference type="RefSeq" id="WP_264369122.1">
    <property type="nucleotide sequence ID" value="NZ_JAPCIO010000005.1"/>
</dbReference>
<dbReference type="Gene3D" id="2.40.50.100">
    <property type="match status" value="1"/>
</dbReference>
<comment type="similarity">
    <text evidence="1">Belongs to the membrane fusion protein (MFP) (TC 8.A.1) family.</text>
</comment>
<dbReference type="Gene3D" id="1.10.287.470">
    <property type="entry name" value="Helix hairpin bin"/>
    <property type="match status" value="1"/>
</dbReference>
<organism evidence="4 5">
    <name type="scientific">Flavobacterium lacisediminis</name>
    <dbReference type="NCBI Taxonomy" id="2989705"/>
    <lineage>
        <taxon>Bacteria</taxon>
        <taxon>Pseudomonadati</taxon>
        <taxon>Bacteroidota</taxon>
        <taxon>Flavobacteriia</taxon>
        <taxon>Flavobacteriales</taxon>
        <taxon>Flavobacteriaceae</taxon>
        <taxon>Flavobacterium</taxon>
    </lineage>
</organism>
<sequence>MKIIHKILLLNLFLIGFTSCNNKEEARESSALEPLAYTLYTENSELFVEFKPLIVGETSKFAAHFTILGENFKALTDAKITVSLLVGDKGIKNSVDAPSSPGIFRLALNPKTAGTGTLIFDIVTKDFTDKITIENVVVYPDEKTALAKQAPHSESTDVSYLKEQAWKVEFANQAIKKQTFNDVIKTSGQILSAPGDEMIVTAKASGVVVFSGKNTIVGSAVNSGNSLFTITGADMTESNIDASVKDAKAIYLKAKADYERSKLLVADKIVSEKDHQQVKLQFENAQTAYNTVSKNYSGKGQNVLAPMSGFVKNILVTEGQFVASGTPLATISKNKRLLVQANVSQNYFSRLSSITSANFKTPQSDVVYNTTALNGRIVSYGKSASASTPFIPVTFEINNEGQLISGSIIEIYLKSSTIADALVVPVSALIEEQGIFYVYVQTGGESFQKREVKLGASDGLNVQVLSGIVENERVVTKGGYQIKLSSASGALPAHGHEH</sequence>
<gene>
    <name evidence="4" type="ORF">OJ995_09080</name>
</gene>
<evidence type="ECO:0000256" key="2">
    <source>
        <dbReference type="ARBA" id="ARBA00022448"/>
    </source>
</evidence>
<dbReference type="InterPro" id="IPR058649">
    <property type="entry name" value="CzcB_C"/>
</dbReference>
<name>A0ABT3EJQ5_9FLAO</name>
<dbReference type="SUPFAM" id="SSF111369">
    <property type="entry name" value="HlyD-like secretion proteins"/>
    <property type="match status" value="1"/>
</dbReference>
<feature type="domain" description="CzcB-like C-terminal circularly permuted SH3-like" evidence="3">
    <location>
        <begin position="423"/>
        <end position="483"/>
    </location>
</feature>
<dbReference type="NCBIfam" id="TIGR01730">
    <property type="entry name" value="RND_mfp"/>
    <property type="match status" value="1"/>
</dbReference>
<dbReference type="EMBL" id="JAPCIO010000005">
    <property type="protein sequence ID" value="MCW1148370.1"/>
    <property type="molecule type" value="Genomic_DNA"/>
</dbReference>
<reference evidence="4" key="1">
    <citation type="submission" date="2022-10" db="EMBL/GenBank/DDBJ databases">
        <title>Flavobacterium sp. nov., a bacterium isolated from lake sediment.</title>
        <authorList>
            <person name="Qu J.-H."/>
        </authorList>
    </citation>
    <scope>NUCLEOTIDE SEQUENCE</scope>
    <source>
        <strain evidence="4">TH16-21</strain>
    </source>
</reference>
<dbReference type="PANTHER" id="PTHR30097">
    <property type="entry name" value="CATION EFFLUX SYSTEM PROTEIN CUSB"/>
    <property type="match status" value="1"/>
</dbReference>
<evidence type="ECO:0000313" key="4">
    <source>
        <dbReference type="EMBL" id="MCW1148370.1"/>
    </source>
</evidence>
<accession>A0ABT3EJQ5</accession>
<evidence type="ECO:0000313" key="5">
    <source>
        <dbReference type="Proteomes" id="UP001165677"/>
    </source>
</evidence>
<comment type="caution">
    <text evidence="4">The sequence shown here is derived from an EMBL/GenBank/DDBJ whole genome shotgun (WGS) entry which is preliminary data.</text>
</comment>
<dbReference type="InterPro" id="IPR006143">
    <property type="entry name" value="RND_pump_MFP"/>
</dbReference>
<dbReference type="Gene3D" id="2.40.30.170">
    <property type="match status" value="1"/>
</dbReference>
<proteinExistence type="inferred from homology"/>
<dbReference type="InterPro" id="IPR051909">
    <property type="entry name" value="MFP_Cation_Efflux"/>
</dbReference>
<dbReference type="Proteomes" id="UP001165677">
    <property type="component" value="Unassembled WGS sequence"/>
</dbReference>
<dbReference type="Gene3D" id="2.40.420.20">
    <property type="match status" value="1"/>
</dbReference>